<name>A0AAW9MW57_9FIRM</name>
<evidence type="ECO:0000313" key="2">
    <source>
        <dbReference type="EMBL" id="MEB3428737.1"/>
    </source>
</evidence>
<feature type="transmembrane region" description="Helical" evidence="1">
    <location>
        <begin position="56"/>
        <end position="74"/>
    </location>
</feature>
<evidence type="ECO:0000313" key="3">
    <source>
        <dbReference type="Proteomes" id="UP001357733"/>
    </source>
</evidence>
<dbReference type="Pfam" id="PF04474">
    <property type="entry name" value="DUF554"/>
    <property type="match status" value="1"/>
</dbReference>
<keyword evidence="1" id="KW-0812">Transmembrane</keyword>
<organism evidence="2 3">
    <name type="scientific">Citroniella saccharovorans</name>
    <dbReference type="NCBI Taxonomy" id="2053367"/>
    <lineage>
        <taxon>Bacteria</taxon>
        <taxon>Bacillati</taxon>
        <taxon>Bacillota</taxon>
        <taxon>Tissierellia</taxon>
        <taxon>Tissierellales</taxon>
        <taxon>Peptoniphilaceae</taxon>
        <taxon>Citroniella</taxon>
    </lineage>
</organism>
<keyword evidence="3" id="KW-1185">Reference proteome</keyword>
<keyword evidence="1" id="KW-1133">Transmembrane helix</keyword>
<dbReference type="RefSeq" id="WP_324618768.1">
    <property type="nucleotide sequence ID" value="NZ_JAYKOT010000001.1"/>
</dbReference>
<dbReference type="EMBL" id="JAYKOT010000001">
    <property type="protein sequence ID" value="MEB3428737.1"/>
    <property type="molecule type" value="Genomic_DNA"/>
</dbReference>
<dbReference type="PANTHER" id="PTHR36111">
    <property type="entry name" value="INNER MEMBRANE PROTEIN-RELATED"/>
    <property type="match status" value="1"/>
</dbReference>
<proteinExistence type="predicted"/>
<evidence type="ECO:0000256" key="1">
    <source>
        <dbReference type="SAM" id="Phobius"/>
    </source>
</evidence>
<dbReference type="AlphaFoldDB" id="A0AAW9MW57"/>
<comment type="caution">
    <text evidence="2">The sequence shown here is derived from an EMBL/GenBank/DDBJ whole genome shotgun (WGS) entry which is preliminary data.</text>
</comment>
<feature type="transmembrane region" description="Helical" evidence="1">
    <location>
        <begin position="6"/>
        <end position="21"/>
    </location>
</feature>
<keyword evidence="1" id="KW-0472">Membrane</keyword>
<dbReference type="Proteomes" id="UP001357733">
    <property type="component" value="Unassembled WGS sequence"/>
</dbReference>
<gene>
    <name evidence="2" type="ORF">VLK81_01655</name>
</gene>
<reference evidence="2 3" key="1">
    <citation type="submission" date="2024-01" db="EMBL/GenBank/DDBJ databases">
        <title>Complete genome sequence of Citroniella saccharovorans strain M6.X9, isolated from human fecal sample.</title>
        <authorList>
            <person name="Cheng G."/>
            <person name="Westerholm M."/>
            <person name="Schnurer A."/>
        </authorList>
    </citation>
    <scope>NUCLEOTIDE SEQUENCE [LARGE SCALE GENOMIC DNA]</scope>
    <source>
        <strain evidence="2 3">DSM 29873</strain>
    </source>
</reference>
<dbReference type="PANTHER" id="PTHR36111:SF2">
    <property type="entry name" value="INNER MEMBRANE PROTEIN"/>
    <property type="match status" value="1"/>
</dbReference>
<feature type="transmembrane region" description="Helical" evidence="1">
    <location>
        <begin position="95"/>
        <end position="112"/>
    </location>
</feature>
<feature type="transmembrane region" description="Helical" evidence="1">
    <location>
        <begin position="33"/>
        <end position="50"/>
    </location>
</feature>
<feature type="transmembrane region" description="Helical" evidence="1">
    <location>
        <begin position="203"/>
        <end position="224"/>
    </location>
</feature>
<dbReference type="InterPro" id="IPR007563">
    <property type="entry name" value="DUF554"/>
</dbReference>
<sequence>MIGLITDSLGIFIGAFIGILLKKRITENHTQTIFTIMGIITIVLGLQGVIESDAILIVIISLFIGSILGVSFDIDYRVKRFAQRFTKGSSHSVEGIVTVFMVLAAGALSIIGPMKAGLEGDLSIMNFKAVLDFASAVIFAAIYGKSVYVVSIFLFIYQLIIFLSSKIIEPYLTQALIDQISQVGSIILIAIGFDLLDLKKIQVINLLPSLLMPILINIIIYFAGNLF</sequence>
<protein>
    <submittedName>
        <fullName evidence="2">DUF554 domain-containing protein</fullName>
    </submittedName>
</protein>
<accession>A0AAW9MW57</accession>